<protein>
    <submittedName>
        <fullName evidence="2">Uncharacterized protein</fullName>
    </submittedName>
</protein>
<organism evidence="2 3">
    <name type="scientific">Dentipellis fragilis</name>
    <dbReference type="NCBI Taxonomy" id="205917"/>
    <lineage>
        <taxon>Eukaryota</taxon>
        <taxon>Fungi</taxon>
        <taxon>Dikarya</taxon>
        <taxon>Basidiomycota</taxon>
        <taxon>Agaricomycotina</taxon>
        <taxon>Agaricomycetes</taxon>
        <taxon>Russulales</taxon>
        <taxon>Hericiaceae</taxon>
        <taxon>Dentipellis</taxon>
    </lineage>
</organism>
<proteinExistence type="predicted"/>
<dbReference type="EMBL" id="SEOQ01000021">
    <property type="protein sequence ID" value="TFY72220.1"/>
    <property type="molecule type" value="Genomic_DNA"/>
</dbReference>
<reference evidence="2 3" key="1">
    <citation type="submission" date="2019-02" db="EMBL/GenBank/DDBJ databases">
        <title>Genome sequencing of the rare red list fungi Dentipellis fragilis.</title>
        <authorList>
            <person name="Buettner E."/>
            <person name="Kellner H."/>
        </authorList>
    </citation>
    <scope>NUCLEOTIDE SEQUENCE [LARGE SCALE GENOMIC DNA]</scope>
    <source>
        <strain evidence="2 3">DSM 105465</strain>
    </source>
</reference>
<evidence type="ECO:0000313" key="3">
    <source>
        <dbReference type="Proteomes" id="UP000298327"/>
    </source>
</evidence>
<evidence type="ECO:0000256" key="1">
    <source>
        <dbReference type="SAM" id="MobiDB-lite"/>
    </source>
</evidence>
<accession>A0A4Y9ZDJ2</accession>
<comment type="caution">
    <text evidence="2">The sequence shown here is derived from an EMBL/GenBank/DDBJ whole genome shotgun (WGS) entry which is preliminary data.</text>
</comment>
<dbReference type="AlphaFoldDB" id="A0A4Y9ZDJ2"/>
<dbReference type="OrthoDB" id="10562818at2759"/>
<dbReference type="Proteomes" id="UP000298327">
    <property type="component" value="Unassembled WGS sequence"/>
</dbReference>
<evidence type="ECO:0000313" key="2">
    <source>
        <dbReference type="EMBL" id="TFY72220.1"/>
    </source>
</evidence>
<keyword evidence="3" id="KW-1185">Reference proteome</keyword>
<feature type="region of interest" description="Disordered" evidence="1">
    <location>
        <begin position="1"/>
        <end position="24"/>
    </location>
</feature>
<sequence length="264" mass="30015">MSKRHSSSTARAQEDGEREEEALRHANTRKAWLGQLAAAGLSERDLVRRGNMIKREERAYDVLLGPPKIKWETRGEAELLLGGSTESLHTTTDSLFDSQQGGISSSLASMTSVSTAERTEQVTQMWTRVRIEPEAQGSAETRPRATIQIVITSGEADEVVVGPNKQFEVARLPLVHYEELGLEFYQDLEELGRRAEVVFRRRMEQERARVATSMTLQAQQESTHRMLGIHREIKQRALREARNVLEFHIAENDRIQEWAGRIEP</sequence>
<gene>
    <name evidence="2" type="ORF">EVG20_g774</name>
</gene>
<name>A0A4Y9ZDJ2_9AGAM</name>